<dbReference type="Pfam" id="PF07345">
    <property type="entry name" value="ATPaseInh_sub_z"/>
    <property type="match status" value="1"/>
</dbReference>
<proteinExistence type="predicted"/>
<sequence length="100" mass="11420">MVDLRDREKGMEDQYFRDAERVLKLKSRCDKLLAKWVAGLIDRDDFVAYADEITDARFKGGDPGVLSKALSDLQAAGRNLSEQDVATKMREFMFEATEQL</sequence>
<protein>
    <submittedName>
        <fullName evidence="1">DUF1476 domain-containing protein</fullName>
    </submittedName>
</protein>
<dbReference type="AlphaFoldDB" id="A0A2A5KV04"/>
<name>A0A2A5KV04_9HYPH</name>
<accession>A0A2A5KV04</accession>
<dbReference type="RefSeq" id="WP_009995593.1">
    <property type="nucleotide sequence ID" value="NZ_CP104155.1"/>
</dbReference>
<dbReference type="InterPro" id="IPR038293">
    <property type="entry name" value="ATPase_inh_sub_z_sf"/>
</dbReference>
<organism evidence="1 2">
    <name type="scientific">Rhizobium sophoriradicis</name>
    <dbReference type="NCBI Taxonomy" id="1535245"/>
    <lineage>
        <taxon>Bacteria</taxon>
        <taxon>Pseudomonadati</taxon>
        <taxon>Pseudomonadota</taxon>
        <taxon>Alphaproteobacteria</taxon>
        <taxon>Hyphomicrobiales</taxon>
        <taxon>Rhizobiaceae</taxon>
        <taxon>Rhizobium/Agrobacterium group</taxon>
        <taxon>Rhizobium</taxon>
    </lineage>
</organism>
<keyword evidence="2" id="KW-1185">Reference proteome</keyword>
<evidence type="ECO:0000313" key="1">
    <source>
        <dbReference type="EMBL" id="PCK80899.1"/>
    </source>
</evidence>
<comment type="caution">
    <text evidence="1">The sequence shown here is derived from an EMBL/GenBank/DDBJ whole genome shotgun (WGS) entry which is preliminary data.</text>
</comment>
<dbReference type="Gene3D" id="1.10.790.20">
    <property type="entry name" value="Domain of unknown function DUF1476"/>
    <property type="match status" value="1"/>
</dbReference>
<dbReference type="Proteomes" id="UP000218807">
    <property type="component" value="Unassembled WGS sequence"/>
</dbReference>
<gene>
    <name evidence="1" type="ORF">CPT34_12090</name>
</gene>
<dbReference type="InterPro" id="IPR009945">
    <property type="entry name" value="ATPase_inh_sub_z"/>
</dbReference>
<evidence type="ECO:0000313" key="2">
    <source>
        <dbReference type="Proteomes" id="UP000218807"/>
    </source>
</evidence>
<reference evidence="1 2" key="1">
    <citation type="submission" date="2017-09" db="EMBL/GenBank/DDBJ databases">
        <title>Comparative genomics of rhizobia isolated from Phaseolus vulgaris in China.</title>
        <authorList>
            <person name="Tong W."/>
        </authorList>
    </citation>
    <scope>NUCLEOTIDE SEQUENCE [LARGE SCALE GENOMIC DNA]</scope>
    <source>
        <strain evidence="1 2">L101</strain>
    </source>
</reference>
<dbReference type="EMBL" id="NXDM01000010">
    <property type="protein sequence ID" value="PCK80899.1"/>
    <property type="molecule type" value="Genomic_DNA"/>
</dbReference>